<gene>
    <name evidence="2" type="ORF">HHL27_17115</name>
</gene>
<keyword evidence="1" id="KW-0812">Transmembrane</keyword>
<feature type="transmembrane region" description="Helical" evidence="1">
    <location>
        <begin position="45"/>
        <end position="66"/>
    </location>
</feature>
<dbReference type="Proteomes" id="UP000583556">
    <property type="component" value="Unassembled WGS sequence"/>
</dbReference>
<reference evidence="2 3" key="1">
    <citation type="submission" date="2020-04" db="EMBL/GenBank/DDBJ databases">
        <title>Novosphingobium sp. TW-4 isolated from soil.</title>
        <authorList>
            <person name="Dahal R.H."/>
            <person name="Chaudhary D.K."/>
        </authorList>
    </citation>
    <scope>NUCLEOTIDE SEQUENCE [LARGE SCALE GENOMIC DNA]</scope>
    <source>
        <strain evidence="2 3">TW-4</strain>
    </source>
</reference>
<keyword evidence="1" id="KW-1133">Transmembrane helix</keyword>
<feature type="transmembrane region" description="Helical" evidence="1">
    <location>
        <begin position="12"/>
        <end position="33"/>
    </location>
</feature>
<organism evidence="2 3">
    <name type="scientific">Novosphingobium olei</name>
    <dbReference type="NCBI Taxonomy" id="2728851"/>
    <lineage>
        <taxon>Bacteria</taxon>
        <taxon>Pseudomonadati</taxon>
        <taxon>Pseudomonadota</taxon>
        <taxon>Alphaproteobacteria</taxon>
        <taxon>Sphingomonadales</taxon>
        <taxon>Sphingomonadaceae</taxon>
        <taxon>Novosphingobium</taxon>
    </lineage>
</organism>
<dbReference type="AlphaFoldDB" id="A0A7Y0BRX1"/>
<keyword evidence="3" id="KW-1185">Reference proteome</keyword>
<evidence type="ECO:0000313" key="3">
    <source>
        <dbReference type="Proteomes" id="UP000583556"/>
    </source>
</evidence>
<accession>A0A7Y0BRX1</accession>
<evidence type="ECO:0000256" key="1">
    <source>
        <dbReference type="SAM" id="Phobius"/>
    </source>
</evidence>
<dbReference type="RefSeq" id="WP_169494603.1">
    <property type="nucleotide sequence ID" value="NZ_JABBGM010000009.1"/>
</dbReference>
<sequence length="73" mass="7718">MSGRDPAIARFAVLQAVRLSGALIALAGVLVSSGNVAWLKAVPPAAGFPLLLVGMVDFFFVPPLLARRWKSKD</sequence>
<keyword evidence="1" id="KW-0472">Membrane</keyword>
<dbReference type="EMBL" id="JABBGM010000009">
    <property type="protein sequence ID" value="NML95399.1"/>
    <property type="molecule type" value="Genomic_DNA"/>
</dbReference>
<evidence type="ECO:0000313" key="2">
    <source>
        <dbReference type="EMBL" id="NML95399.1"/>
    </source>
</evidence>
<proteinExistence type="predicted"/>
<comment type="caution">
    <text evidence="2">The sequence shown here is derived from an EMBL/GenBank/DDBJ whole genome shotgun (WGS) entry which is preliminary data.</text>
</comment>
<protein>
    <submittedName>
        <fullName evidence="2">Uncharacterized protein</fullName>
    </submittedName>
</protein>
<name>A0A7Y0BRX1_9SPHN</name>